<comment type="caution">
    <text evidence="1">The sequence shown here is derived from an EMBL/GenBank/DDBJ whole genome shotgun (WGS) entry which is preliminary data.</text>
</comment>
<name>A0AA88P5I8_9TELE</name>
<dbReference type="EMBL" id="JAUYZG010000022">
    <property type="protein sequence ID" value="KAK2872715.1"/>
    <property type="molecule type" value="Genomic_DNA"/>
</dbReference>
<dbReference type="Proteomes" id="UP001187343">
    <property type="component" value="Unassembled WGS sequence"/>
</dbReference>
<evidence type="ECO:0000313" key="1">
    <source>
        <dbReference type="EMBL" id="KAK2872715.1"/>
    </source>
</evidence>
<evidence type="ECO:0000313" key="2">
    <source>
        <dbReference type="Proteomes" id="UP001187343"/>
    </source>
</evidence>
<sequence>MCEYNFHAHRTRVLCLQLGNRVGQDVLDSVGCRPYSEENELACCTEIFICSEIFDVGLPRLPFPPPFILLCLFNLYGVLISRLTHESVLDCQ</sequence>
<protein>
    <submittedName>
        <fullName evidence="1">Uncharacterized protein</fullName>
    </submittedName>
</protein>
<reference evidence="1" key="1">
    <citation type="submission" date="2023-08" db="EMBL/GenBank/DDBJ databases">
        <title>Chromosome-level Genome Assembly of mud carp (Cirrhinus molitorella).</title>
        <authorList>
            <person name="Liu H."/>
        </authorList>
    </citation>
    <scope>NUCLEOTIDE SEQUENCE</scope>
    <source>
        <strain evidence="1">Prfri</strain>
        <tissue evidence="1">Muscle</tissue>
    </source>
</reference>
<proteinExistence type="predicted"/>
<organism evidence="1 2">
    <name type="scientific">Cirrhinus molitorella</name>
    <name type="common">mud carp</name>
    <dbReference type="NCBI Taxonomy" id="172907"/>
    <lineage>
        <taxon>Eukaryota</taxon>
        <taxon>Metazoa</taxon>
        <taxon>Chordata</taxon>
        <taxon>Craniata</taxon>
        <taxon>Vertebrata</taxon>
        <taxon>Euteleostomi</taxon>
        <taxon>Actinopterygii</taxon>
        <taxon>Neopterygii</taxon>
        <taxon>Teleostei</taxon>
        <taxon>Ostariophysi</taxon>
        <taxon>Cypriniformes</taxon>
        <taxon>Cyprinidae</taxon>
        <taxon>Labeoninae</taxon>
        <taxon>Labeonini</taxon>
        <taxon>Cirrhinus</taxon>
    </lineage>
</organism>
<dbReference type="AlphaFoldDB" id="A0AA88P5I8"/>
<keyword evidence="2" id="KW-1185">Reference proteome</keyword>
<accession>A0AA88P5I8</accession>
<gene>
    <name evidence="1" type="ORF">Q8A67_022612</name>
</gene>